<organism evidence="11 12">
    <name type="scientific">Monodon monoceros</name>
    <name type="common">Narwhal</name>
    <name type="synonym">Ceratodon monodon</name>
    <dbReference type="NCBI Taxonomy" id="40151"/>
    <lineage>
        <taxon>Eukaryota</taxon>
        <taxon>Metazoa</taxon>
        <taxon>Chordata</taxon>
        <taxon>Craniata</taxon>
        <taxon>Vertebrata</taxon>
        <taxon>Euteleostomi</taxon>
        <taxon>Mammalia</taxon>
        <taxon>Eutheria</taxon>
        <taxon>Laurasiatheria</taxon>
        <taxon>Artiodactyla</taxon>
        <taxon>Whippomorpha</taxon>
        <taxon>Cetacea</taxon>
        <taxon>Odontoceti</taxon>
        <taxon>Monodontidae</taxon>
        <taxon>Monodon</taxon>
    </lineage>
</organism>
<evidence type="ECO:0000313" key="11">
    <source>
        <dbReference type="Ensembl" id="ENSMMNP00015000195.1"/>
    </source>
</evidence>
<keyword evidence="4" id="KW-0812">Transmembrane</keyword>
<dbReference type="PANTHER" id="PTHR24223:SF168">
    <property type="entry name" value="ATP-BINDING CASSETTE SUB-FAMILY C MEMBER 11"/>
    <property type="match status" value="1"/>
</dbReference>
<dbReference type="InterPro" id="IPR027417">
    <property type="entry name" value="P-loop_NTPase"/>
</dbReference>
<dbReference type="GO" id="GO:0015216">
    <property type="term" value="F:purine nucleotide transmembrane transporter activity"/>
    <property type="evidence" value="ECO:0007669"/>
    <property type="project" value="TreeGrafter"/>
</dbReference>
<dbReference type="FunFam" id="3.40.50.300:FF:002145">
    <property type="entry name" value="ABC transporter (MsbA subfamily)"/>
    <property type="match status" value="1"/>
</dbReference>
<dbReference type="Ensembl" id="ENSMMNT00015000228.1">
    <property type="protein sequence ID" value="ENSMMNP00015000195.1"/>
    <property type="gene ID" value="ENSMMNG00015000198.1"/>
</dbReference>
<dbReference type="SMART" id="SM00382">
    <property type="entry name" value="AAA"/>
    <property type="match status" value="1"/>
</dbReference>
<evidence type="ECO:0000313" key="12">
    <source>
        <dbReference type="Proteomes" id="UP000694561"/>
    </source>
</evidence>
<proteinExistence type="predicted"/>
<dbReference type="AlphaFoldDB" id="A0A8C6AGB6"/>
<evidence type="ECO:0000256" key="8">
    <source>
        <dbReference type="ARBA" id="ARBA00023136"/>
    </source>
</evidence>
<reference evidence="11" key="1">
    <citation type="submission" date="2025-08" db="UniProtKB">
        <authorList>
            <consortium name="Ensembl"/>
        </authorList>
    </citation>
    <scope>IDENTIFICATION</scope>
</reference>
<evidence type="ECO:0000256" key="2">
    <source>
        <dbReference type="ARBA" id="ARBA00022448"/>
    </source>
</evidence>
<keyword evidence="9" id="KW-0325">Glycoprotein</keyword>
<feature type="domain" description="ABC transporter" evidence="10">
    <location>
        <begin position="25"/>
        <end position="254"/>
    </location>
</feature>
<keyword evidence="7" id="KW-1133">Transmembrane helix</keyword>
<dbReference type="Pfam" id="PF00005">
    <property type="entry name" value="ABC_tran"/>
    <property type="match status" value="1"/>
</dbReference>
<dbReference type="GO" id="GO:0005886">
    <property type="term" value="C:plasma membrane"/>
    <property type="evidence" value="ECO:0007669"/>
    <property type="project" value="UniProtKB-SubCell"/>
</dbReference>
<dbReference type="GO" id="GO:0005524">
    <property type="term" value="F:ATP binding"/>
    <property type="evidence" value="ECO:0007669"/>
    <property type="project" value="UniProtKB-KW"/>
</dbReference>
<keyword evidence="3" id="KW-1003">Cell membrane</keyword>
<keyword evidence="5" id="KW-0547">Nucleotide-binding</keyword>
<dbReference type="GO" id="GO:0042626">
    <property type="term" value="F:ATPase-coupled transmembrane transporter activity"/>
    <property type="evidence" value="ECO:0007669"/>
    <property type="project" value="TreeGrafter"/>
</dbReference>
<keyword evidence="8" id="KW-0472">Membrane</keyword>
<dbReference type="CDD" id="cd03244">
    <property type="entry name" value="ABCC_MRP_domain2"/>
    <property type="match status" value="1"/>
</dbReference>
<dbReference type="Gene3D" id="3.40.50.300">
    <property type="entry name" value="P-loop containing nucleotide triphosphate hydrolases"/>
    <property type="match status" value="1"/>
</dbReference>
<evidence type="ECO:0000259" key="10">
    <source>
        <dbReference type="PROSITE" id="PS50893"/>
    </source>
</evidence>
<evidence type="ECO:0000256" key="3">
    <source>
        <dbReference type="ARBA" id="ARBA00022475"/>
    </source>
</evidence>
<dbReference type="GO" id="GO:0016887">
    <property type="term" value="F:ATP hydrolysis activity"/>
    <property type="evidence" value="ECO:0007669"/>
    <property type="project" value="InterPro"/>
</dbReference>
<accession>A0A8C6AGB6</accession>
<dbReference type="InterPro" id="IPR003439">
    <property type="entry name" value="ABC_transporter-like_ATP-bd"/>
</dbReference>
<keyword evidence="2" id="KW-0813">Transport</keyword>
<evidence type="ECO:0000256" key="9">
    <source>
        <dbReference type="ARBA" id="ARBA00023180"/>
    </source>
</evidence>
<keyword evidence="6" id="KW-0067">ATP-binding</keyword>
<reference evidence="11" key="2">
    <citation type="submission" date="2025-09" db="UniProtKB">
        <authorList>
            <consortium name="Ensembl"/>
        </authorList>
    </citation>
    <scope>IDENTIFICATION</scope>
</reference>
<keyword evidence="12" id="KW-1185">Reference proteome</keyword>
<dbReference type="PROSITE" id="PS50893">
    <property type="entry name" value="ABC_TRANSPORTER_2"/>
    <property type="match status" value="1"/>
</dbReference>
<evidence type="ECO:0000256" key="1">
    <source>
        <dbReference type="ARBA" id="ARBA00004651"/>
    </source>
</evidence>
<evidence type="ECO:0000256" key="4">
    <source>
        <dbReference type="ARBA" id="ARBA00022692"/>
    </source>
</evidence>
<dbReference type="PANTHER" id="PTHR24223">
    <property type="entry name" value="ATP-BINDING CASSETTE SUB-FAMILY C"/>
    <property type="match status" value="1"/>
</dbReference>
<evidence type="ECO:0000256" key="5">
    <source>
        <dbReference type="ARBA" id="ARBA00022741"/>
    </source>
</evidence>
<sequence length="268" mass="29626">MCASETPLHIEDTNCPHGWLQHGEITFQDYQMKYRDNTPIVLYSFNLTIHGQEVVGIVGRMGSGKSSLGVALFCLVEPAAGRILIDGVDICSLGLEHLLSKFSIIPQDPVLLSGTIRFNLDPFDHRTDEQIWDALERTSLSEMVSTKVLGELVVDPGLDPGLGQRRLPSHPFRIHHIILIDEATASTDLETDTLIQRTTREGIRGCTVLIITHRITTILNCDRILVMSNRKVVEFDRPEVLRKKPGSMPAALLATASSLLSSGEGRPQ</sequence>
<dbReference type="Proteomes" id="UP000694561">
    <property type="component" value="Unplaced"/>
</dbReference>
<name>A0A8C6AGB6_MONMO</name>
<comment type="subcellular location">
    <subcellularLocation>
        <location evidence="1">Cell membrane</location>
        <topology evidence="1">Multi-pass membrane protein</topology>
    </subcellularLocation>
</comment>
<dbReference type="GeneTree" id="ENSGT00940000162968"/>
<dbReference type="SUPFAM" id="SSF52540">
    <property type="entry name" value="P-loop containing nucleoside triphosphate hydrolases"/>
    <property type="match status" value="1"/>
</dbReference>
<dbReference type="GO" id="GO:0008514">
    <property type="term" value="F:organic anion transmembrane transporter activity"/>
    <property type="evidence" value="ECO:0007669"/>
    <property type="project" value="TreeGrafter"/>
</dbReference>
<protein>
    <recommendedName>
        <fullName evidence="10">ABC transporter domain-containing protein</fullName>
    </recommendedName>
</protein>
<evidence type="ECO:0000256" key="7">
    <source>
        <dbReference type="ARBA" id="ARBA00022989"/>
    </source>
</evidence>
<evidence type="ECO:0000256" key="6">
    <source>
        <dbReference type="ARBA" id="ARBA00022840"/>
    </source>
</evidence>
<dbReference type="InterPro" id="IPR003593">
    <property type="entry name" value="AAA+_ATPase"/>
</dbReference>
<dbReference type="InterPro" id="IPR050173">
    <property type="entry name" value="ABC_transporter_C-like"/>
</dbReference>